<comment type="cofactor">
    <cofactor evidence="2">
        <name>Zn(2+)</name>
        <dbReference type="ChEBI" id="CHEBI:29105"/>
    </cofactor>
</comment>
<proteinExistence type="inferred from homology"/>
<evidence type="ECO:0000256" key="6">
    <source>
        <dbReference type="ARBA" id="ARBA00022801"/>
    </source>
</evidence>
<dbReference type="SUPFAM" id="SSF55811">
    <property type="entry name" value="Nudix"/>
    <property type="match status" value="1"/>
</dbReference>
<dbReference type="InterPro" id="IPR020084">
    <property type="entry name" value="NUDIX_hydrolase_CS"/>
</dbReference>
<dbReference type="EMBL" id="CP031417">
    <property type="protein sequence ID" value="AXK82806.1"/>
    <property type="molecule type" value="Genomic_DNA"/>
</dbReference>
<evidence type="ECO:0000256" key="5">
    <source>
        <dbReference type="ARBA" id="ARBA00022723"/>
    </source>
</evidence>
<dbReference type="PROSITE" id="PS51462">
    <property type="entry name" value="NUDIX"/>
    <property type="match status" value="1"/>
</dbReference>
<dbReference type="InterPro" id="IPR050241">
    <property type="entry name" value="NAD-cap_RNA_hydrolase_NudC"/>
</dbReference>
<dbReference type="PANTHER" id="PTHR42904:SF6">
    <property type="entry name" value="NAD-CAPPED RNA HYDROLASE NUDT12"/>
    <property type="match status" value="1"/>
</dbReference>
<evidence type="ECO:0000256" key="8">
    <source>
        <dbReference type="ARBA" id="ARBA00023027"/>
    </source>
</evidence>
<dbReference type="KEGG" id="ptaw:DW352_21145"/>
<dbReference type="CDD" id="cd03429">
    <property type="entry name" value="NUDIX_NADH_pyrophosphatase_Nudt13"/>
    <property type="match status" value="1"/>
</dbReference>
<evidence type="ECO:0000313" key="11">
    <source>
        <dbReference type="EMBL" id="AXK82806.1"/>
    </source>
</evidence>
<dbReference type="PANTHER" id="PTHR42904">
    <property type="entry name" value="NUDIX HYDROLASE, NUDC SUBFAMILY"/>
    <property type="match status" value="1"/>
</dbReference>
<dbReference type="GO" id="GO:0046872">
    <property type="term" value="F:metal ion binding"/>
    <property type="evidence" value="ECO:0007669"/>
    <property type="project" value="UniProtKB-KW"/>
</dbReference>
<evidence type="ECO:0000259" key="10">
    <source>
        <dbReference type="PROSITE" id="PS51462"/>
    </source>
</evidence>
<dbReference type="Pfam" id="PF00293">
    <property type="entry name" value="NUDIX"/>
    <property type="match status" value="1"/>
</dbReference>
<dbReference type="AlphaFoldDB" id="A0A346A0V9"/>
<dbReference type="GO" id="GO:0019677">
    <property type="term" value="P:NAD+ catabolic process"/>
    <property type="evidence" value="ECO:0007669"/>
    <property type="project" value="TreeGrafter"/>
</dbReference>
<evidence type="ECO:0000256" key="1">
    <source>
        <dbReference type="ARBA" id="ARBA00001946"/>
    </source>
</evidence>
<dbReference type="GO" id="GO:0006742">
    <property type="term" value="P:NADP+ catabolic process"/>
    <property type="evidence" value="ECO:0007669"/>
    <property type="project" value="TreeGrafter"/>
</dbReference>
<feature type="domain" description="Nudix hydrolase" evidence="10">
    <location>
        <begin position="174"/>
        <end position="299"/>
    </location>
</feature>
<keyword evidence="7" id="KW-0460">Magnesium</keyword>
<evidence type="ECO:0000256" key="9">
    <source>
        <dbReference type="ARBA" id="ARBA00023679"/>
    </source>
</evidence>
<evidence type="ECO:0000256" key="4">
    <source>
        <dbReference type="ARBA" id="ARBA00012381"/>
    </source>
</evidence>
<evidence type="ECO:0000256" key="2">
    <source>
        <dbReference type="ARBA" id="ARBA00001947"/>
    </source>
</evidence>
<accession>A0A346A0V9</accession>
<dbReference type="OrthoDB" id="9791656at2"/>
<keyword evidence="8" id="KW-0520">NAD</keyword>
<gene>
    <name evidence="11" type="ORF">DW352_21145</name>
</gene>
<keyword evidence="6 11" id="KW-0378">Hydrolase</keyword>
<evidence type="ECO:0000256" key="7">
    <source>
        <dbReference type="ARBA" id="ARBA00022842"/>
    </source>
</evidence>
<dbReference type="InterPro" id="IPR000086">
    <property type="entry name" value="NUDIX_hydrolase_dom"/>
</dbReference>
<reference evidence="11 12" key="1">
    <citation type="submission" date="2018-07" db="EMBL/GenBank/DDBJ databases">
        <authorList>
            <person name="Quirk P.G."/>
            <person name="Krulwich T.A."/>
        </authorList>
    </citation>
    <scope>NUCLEOTIDE SEQUENCE [LARGE SCALE GENOMIC DNA]</scope>
    <source>
        <strain evidence="11 12">CC-BB4</strain>
    </source>
</reference>
<comment type="similarity">
    <text evidence="3">Belongs to the Nudix hydrolase family. NudC subfamily.</text>
</comment>
<dbReference type="GO" id="GO:0035529">
    <property type="term" value="F:NADH pyrophosphatase activity"/>
    <property type="evidence" value="ECO:0007669"/>
    <property type="project" value="TreeGrafter"/>
</dbReference>
<dbReference type="FunFam" id="3.90.79.10:FF:000040">
    <property type="entry name" value="Nudix hydrolase 19, chloroplastic"/>
    <property type="match status" value="1"/>
</dbReference>
<dbReference type="NCBIfam" id="NF001299">
    <property type="entry name" value="PRK00241.1"/>
    <property type="match status" value="1"/>
</dbReference>
<dbReference type="InterPro" id="IPR015797">
    <property type="entry name" value="NUDIX_hydrolase-like_dom_sf"/>
</dbReference>
<dbReference type="Gene3D" id="3.90.79.20">
    <property type="match status" value="1"/>
</dbReference>
<dbReference type="InterPro" id="IPR015376">
    <property type="entry name" value="Znr_NADH_PPase"/>
</dbReference>
<comment type="catalytic activity">
    <reaction evidence="9">
        <text>a 5'-end NAD(+)-phospho-ribonucleoside in mRNA + H2O = a 5'-end phospho-adenosine-phospho-ribonucleoside in mRNA + beta-nicotinamide D-ribonucleotide + 2 H(+)</text>
        <dbReference type="Rhea" id="RHEA:60876"/>
        <dbReference type="Rhea" id="RHEA-COMP:15698"/>
        <dbReference type="Rhea" id="RHEA-COMP:15719"/>
        <dbReference type="ChEBI" id="CHEBI:14649"/>
        <dbReference type="ChEBI" id="CHEBI:15377"/>
        <dbReference type="ChEBI" id="CHEBI:15378"/>
        <dbReference type="ChEBI" id="CHEBI:144029"/>
        <dbReference type="ChEBI" id="CHEBI:144051"/>
    </reaction>
    <physiologicalReaction direction="left-to-right" evidence="9">
        <dbReference type="Rhea" id="RHEA:60877"/>
    </physiologicalReaction>
</comment>
<organism evidence="11 12">
    <name type="scientific">Pseudolabrys taiwanensis</name>
    <dbReference type="NCBI Taxonomy" id="331696"/>
    <lineage>
        <taxon>Bacteria</taxon>
        <taxon>Pseudomonadati</taxon>
        <taxon>Pseudomonadota</taxon>
        <taxon>Alphaproteobacteria</taxon>
        <taxon>Hyphomicrobiales</taxon>
        <taxon>Xanthobacteraceae</taxon>
        <taxon>Pseudolabrys</taxon>
    </lineage>
</organism>
<keyword evidence="12" id="KW-1185">Reference proteome</keyword>
<dbReference type="Pfam" id="PF09296">
    <property type="entry name" value="NUDIX-like"/>
    <property type="match status" value="1"/>
</dbReference>
<evidence type="ECO:0000256" key="3">
    <source>
        <dbReference type="ARBA" id="ARBA00009595"/>
    </source>
</evidence>
<sequence length="316" mass="34409">MPPRHDLGPKSRLGYTASQLARAAELRHDDAAIGSLAADSRAGFYVMGGESIVLKKGSPLNEALFSATEARAVGPALETVFLGLLDGAPRFGIGLPSQTVDTLKERDDLLVIDLRSIAVQGLTDAEHLPPIAEAKAILHWHARRRFCSNCGAPTQVVEAGWRRDCPNCHMQHFPRTDPVVIMLTVDGDNCLLGRSPRFAPTMWSCLAGFIEPGESIEDAVRRETLEEAGIVCGRVAYIASQPWPFPSSLMIGCHAEAVTRDIVVDRTELEDARWFSKDEVAAMLLGQHPQGLTTPPPVAIAHHIVRAWVEDEIGFD</sequence>
<dbReference type="RefSeq" id="WP_115693185.1">
    <property type="nucleotide sequence ID" value="NZ_CP031417.1"/>
</dbReference>
<dbReference type="InterPro" id="IPR015375">
    <property type="entry name" value="NADH_PPase-like_N"/>
</dbReference>
<dbReference type="Pfam" id="PF09297">
    <property type="entry name" value="Zn_ribbon_NUD"/>
    <property type="match status" value="1"/>
</dbReference>
<evidence type="ECO:0000313" key="12">
    <source>
        <dbReference type="Proteomes" id="UP000254889"/>
    </source>
</evidence>
<dbReference type="Gene3D" id="3.90.79.10">
    <property type="entry name" value="Nucleoside Triphosphate Pyrophosphohydrolase"/>
    <property type="match status" value="1"/>
</dbReference>
<comment type="cofactor">
    <cofactor evidence="1">
        <name>Mg(2+)</name>
        <dbReference type="ChEBI" id="CHEBI:18420"/>
    </cofactor>
</comment>
<dbReference type="GO" id="GO:0005829">
    <property type="term" value="C:cytosol"/>
    <property type="evidence" value="ECO:0007669"/>
    <property type="project" value="TreeGrafter"/>
</dbReference>
<dbReference type="Proteomes" id="UP000254889">
    <property type="component" value="Chromosome"/>
</dbReference>
<dbReference type="EC" id="3.6.1.22" evidence="4"/>
<dbReference type="GO" id="GO:0110153">
    <property type="term" value="F:RNA NAD-cap (NMN-forming) hydrolase activity"/>
    <property type="evidence" value="ECO:0007669"/>
    <property type="project" value="RHEA"/>
</dbReference>
<dbReference type="InterPro" id="IPR049734">
    <property type="entry name" value="NudC-like_C"/>
</dbReference>
<name>A0A346A0V9_9HYPH</name>
<dbReference type="PROSITE" id="PS00893">
    <property type="entry name" value="NUDIX_BOX"/>
    <property type="match status" value="1"/>
</dbReference>
<protein>
    <recommendedName>
        <fullName evidence="4">NAD(+) diphosphatase</fullName>
        <ecNumber evidence="4">3.6.1.22</ecNumber>
    </recommendedName>
</protein>
<keyword evidence="5" id="KW-0479">Metal-binding</keyword>